<organism evidence="2 3">
    <name type="scientific">Acaromyces ingoldii</name>
    <dbReference type="NCBI Taxonomy" id="215250"/>
    <lineage>
        <taxon>Eukaryota</taxon>
        <taxon>Fungi</taxon>
        <taxon>Dikarya</taxon>
        <taxon>Basidiomycota</taxon>
        <taxon>Ustilaginomycotina</taxon>
        <taxon>Exobasidiomycetes</taxon>
        <taxon>Exobasidiales</taxon>
        <taxon>Cryptobasidiaceae</taxon>
        <taxon>Acaromyces</taxon>
    </lineage>
</organism>
<dbReference type="InParanoid" id="A0A316YFX2"/>
<evidence type="ECO:0000313" key="2">
    <source>
        <dbReference type="EMBL" id="PWN87013.1"/>
    </source>
</evidence>
<reference evidence="2 3" key="1">
    <citation type="journal article" date="2018" name="Mol. Biol. Evol.">
        <title>Broad Genomic Sampling Reveals a Smut Pathogenic Ancestry of the Fungal Clade Ustilaginomycotina.</title>
        <authorList>
            <person name="Kijpornyongpan T."/>
            <person name="Mondo S.J."/>
            <person name="Barry K."/>
            <person name="Sandor L."/>
            <person name="Lee J."/>
            <person name="Lipzen A."/>
            <person name="Pangilinan J."/>
            <person name="LaButti K."/>
            <person name="Hainaut M."/>
            <person name="Henrissat B."/>
            <person name="Grigoriev I.V."/>
            <person name="Spatafora J.W."/>
            <person name="Aime M.C."/>
        </authorList>
    </citation>
    <scope>NUCLEOTIDE SEQUENCE [LARGE SCALE GENOMIC DNA]</scope>
    <source>
        <strain evidence="2 3">MCA 4198</strain>
    </source>
</reference>
<dbReference type="AlphaFoldDB" id="A0A316YFX2"/>
<sequence>MVDLKRNPGKLSKSWSEAVRKIIQDPLLKGHQRQSFQEQLMLIEAGTPPKILERGPNVRKTERGNASK</sequence>
<dbReference type="RefSeq" id="XP_025374211.1">
    <property type="nucleotide sequence ID" value="XM_025522822.1"/>
</dbReference>
<evidence type="ECO:0000256" key="1">
    <source>
        <dbReference type="SAM" id="MobiDB-lite"/>
    </source>
</evidence>
<dbReference type="EMBL" id="KZ819641">
    <property type="protein sequence ID" value="PWN87013.1"/>
    <property type="molecule type" value="Genomic_DNA"/>
</dbReference>
<evidence type="ECO:0000313" key="3">
    <source>
        <dbReference type="Proteomes" id="UP000245768"/>
    </source>
</evidence>
<dbReference type="GeneID" id="37044738"/>
<name>A0A316YFX2_9BASI</name>
<accession>A0A316YFX2</accession>
<feature type="region of interest" description="Disordered" evidence="1">
    <location>
        <begin position="47"/>
        <end position="68"/>
    </location>
</feature>
<proteinExistence type="predicted"/>
<keyword evidence="3" id="KW-1185">Reference proteome</keyword>
<dbReference type="Proteomes" id="UP000245768">
    <property type="component" value="Unassembled WGS sequence"/>
</dbReference>
<gene>
    <name evidence="2" type="ORF">FA10DRAFT_269623</name>
</gene>
<protein>
    <submittedName>
        <fullName evidence="2">Uncharacterized protein</fullName>
    </submittedName>
</protein>
<feature type="compositionally biased region" description="Basic and acidic residues" evidence="1">
    <location>
        <begin position="59"/>
        <end position="68"/>
    </location>
</feature>